<gene>
    <name evidence="3" type="ORF">BZA70DRAFT_286772</name>
</gene>
<dbReference type="SMART" id="SM00829">
    <property type="entry name" value="PKS_ER"/>
    <property type="match status" value="1"/>
</dbReference>
<keyword evidence="1" id="KW-0560">Oxidoreductase</keyword>
<feature type="domain" description="Enoyl reductase (ER)" evidence="2">
    <location>
        <begin position="17"/>
        <end position="355"/>
    </location>
</feature>
<dbReference type="GeneID" id="90039408"/>
<dbReference type="SUPFAM" id="SSF51735">
    <property type="entry name" value="NAD(P)-binding Rossmann-fold domains"/>
    <property type="match status" value="1"/>
</dbReference>
<dbReference type="InterPro" id="IPR013149">
    <property type="entry name" value="ADH-like_C"/>
</dbReference>
<dbReference type="InterPro" id="IPR036291">
    <property type="entry name" value="NAD(P)-bd_dom_sf"/>
</dbReference>
<dbReference type="EMBL" id="JBBJBU010000001">
    <property type="protein sequence ID" value="KAK7207415.1"/>
    <property type="molecule type" value="Genomic_DNA"/>
</dbReference>
<dbReference type="Gene3D" id="3.90.180.10">
    <property type="entry name" value="Medium-chain alcohol dehydrogenases, catalytic domain"/>
    <property type="match status" value="1"/>
</dbReference>
<comment type="caution">
    <text evidence="3">The sequence shown here is derived from an EMBL/GenBank/DDBJ whole genome shotgun (WGS) entry which is preliminary data.</text>
</comment>
<dbReference type="InterPro" id="IPR045010">
    <property type="entry name" value="MDR_fam"/>
</dbReference>
<reference evidence="3 4" key="1">
    <citation type="submission" date="2024-03" db="EMBL/GenBank/DDBJ databases">
        <title>Genome-scale model development and genomic sequencing of the oleaginous clade Lipomyces.</title>
        <authorList>
            <consortium name="Lawrence Berkeley National Laboratory"/>
            <person name="Czajka J.J."/>
            <person name="Han Y."/>
            <person name="Kim J."/>
            <person name="Mondo S.J."/>
            <person name="Hofstad B.A."/>
            <person name="Robles A."/>
            <person name="Haridas S."/>
            <person name="Riley R."/>
            <person name="LaButti K."/>
            <person name="Pangilinan J."/>
            <person name="Andreopoulos W."/>
            <person name="Lipzen A."/>
            <person name="Yan J."/>
            <person name="Wang M."/>
            <person name="Ng V."/>
            <person name="Grigoriev I.V."/>
            <person name="Spatafora J.W."/>
            <person name="Magnuson J.K."/>
            <person name="Baker S.E."/>
            <person name="Pomraning K.R."/>
        </authorList>
    </citation>
    <scope>NUCLEOTIDE SEQUENCE [LARGE SCALE GENOMIC DNA]</scope>
    <source>
        <strain evidence="3 4">Phaff 52-87</strain>
    </source>
</reference>
<evidence type="ECO:0000259" key="2">
    <source>
        <dbReference type="SMART" id="SM00829"/>
    </source>
</evidence>
<dbReference type="InterPro" id="IPR020843">
    <property type="entry name" value="ER"/>
</dbReference>
<dbReference type="Proteomes" id="UP001498771">
    <property type="component" value="Unassembled WGS sequence"/>
</dbReference>
<evidence type="ECO:0000313" key="4">
    <source>
        <dbReference type="Proteomes" id="UP001498771"/>
    </source>
</evidence>
<dbReference type="Pfam" id="PF16884">
    <property type="entry name" value="ADH_N_2"/>
    <property type="match status" value="1"/>
</dbReference>
<protein>
    <recommendedName>
        <fullName evidence="2">Enoyl reductase (ER) domain-containing protein</fullName>
    </recommendedName>
</protein>
<dbReference type="InterPro" id="IPR041694">
    <property type="entry name" value="ADH_N_2"/>
</dbReference>
<organism evidence="3 4">
    <name type="scientific">Myxozyma melibiosi</name>
    <dbReference type="NCBI Taxonomy" id="54550"/>
    <lineage>
        <taxon>Eukaryota</taxon>
        <taxon>Fungi</taxon>
        <taxon>Dikarya</taxon>
        <taxon>Ascomycota</taxon>
        <taxon>Saccharomycotina</taxon>
        <taxon>Lipomycetes</taxon>
        <taxon>Lipomycetales</taxon>
        <taxon>Lipomycetaceae</taxon>
        <taxon>Myxozyma</taxon>
    </lineage>
</organism>
<dbReference type="PANTHER" id="PTHR43205">
    <property type="entry name" value="PROSTAGLANDIN REDUCTASE"/>
    <property type="match status" value="1"/>
</dbReference>
<dbReference type="Pfam" id="PF00107">
    <property type="entry name" value="ADH_zinc_N"/>
    <property type="match status" value="1"/>
</dbReference>
<keyword evidence="4" id="KW-1185">Reference proteome</keyword>
<dbReference type="RefSeq" id="XP_064770448.1">
    <property type="nucleotide sequence ID" value="XM_064913896.1"/>
</dbReference>
<sequence>MATLENKSIIYREIPDGLPTSTHLSLESSTIPASAPAGGLLLQTLYLSLDPYLRGRMRDPETKTYSEAYVLGEPLSNFGISRVLDVSSTGAAAASGLKKGDLVGSPFAKTQFRLYQPVPEEQVAHYAKIEEKAGVPLTYFLGILGMPGMTAYHGLVNVGGPLKAGETLLVSAASGAVGQIVGQLGKQFGMRVVGSVGSDEKVKYVTEELGFDAAWNYNAEKDPYAAIDKYIPEGIDVYFDNVGGPLADAVFLKAKVNGRIVVCGTISQYNTPREQQYGMKNYMEVFQRRLTIKGFIILDTMINEPGTIQSIVGSVAGMVGEGKIKFKEDVVEGIENTVSAFQGLLTGKNNGKLVLKYSD</sequence>
<dbReference type="SUPFAM" id="SSF50129">
    <property type="entry name" value="GroES-like"/>
    <property type="match status" value="1"/>
</dbReference>
<dbReference type="Gene3D" id="3.40.50.720">
    <property type="entry name" value="NAD(P)-binding Rossmann-like Domain"/>
    <property type="match status" value="1"/>
</dbReference>
<dbReference type="InterPro" id="IPR011032">
    <property type="entry name" value="GroES-like_sf"/>
</dbReference>
<name>A0ABR1FC57_9ASCO</name>
<evidence type="ECO:0000313" key="3">
    <source>
        <dbReference type="EMBL" id="KAK7207415.1"/>
    </source>
</evidence>
<dbReference type="PANTHER" id="PTHR43205:SF7">
    <property type="entry name" value="PROSTAGLANDIN REDUCTASE 1"/>
    <property type="match status" value="1"/>
</dbReference>
<proteinExistence type="predicted"/>
<accession>A0ABR1FC57</accession>
<dbReference type="CDD" id="cd05288">
    <property type="entry name" value="PGDH"/>
    <property type="match status" value="1"/>
</dbReference>
<evidence type="ECO:0000256" key="1">
    <source>
        <dbReference type="ARBA" id="ARBA00023002"/>
    </source>
</evidence>